<sequence>MCKKRASFDALFVRFRTRTWLISDFLSIIIAETGSEDGVYAGLRLKRAIRFGLPRLRGAKMFV</sequence>
<dbReference type="Proteomes" id="UP000014585">
    <property type="component" value="Unassembled WGS sequence"/>
</dbReference>
<evidence type="ECO:0000313" key="2">
    <source>
        <dbReference type="Proteomes" id="UP000014585"/>
    </source>
</evidence>
<evidence type="ECO:0000313" key="1">
    <source>
        <dbReference type="EMBL" id="EPF20955.1"/>
    </source>
</evidence>
<dbReference type="EMBL" id="ATDT01000002">
    <property type="protein sequence ID" value="EPF20955.1"/>
    <property type="molecule type" value="Genomic_DNA"/>
</dbReference>
<gene>
    <name evidence="1" type="ORF">HMPREF0201_00011</name>
</gene>
<name>S3J6T7_9ENTR</name>
<protein>
    <submittedName>
        <fullName evidence="1">Uncharacterized protein</fullName>
    </submittedName>
</protein>
<dbReference type="AlphaFoldDB" id="S3J6T7"/>
<organism evidence="1 2">
    <name type="scientific">Cedecea davisae DSM 4568</name>
    <dbReference type="NCBI Taxonomy" id="566551"/>
    <lineage>
        <taxon>Bacteria</taxon>
        <taxon>Pseudomonadati</taxon>
        <taxon>Pseudomonadota</taxon>
        <taxon>Gammaproteobacteria</taxon>
        <taxon>Enterobacterales</taxon>
        <taxon>Enterobacteriaceae</taxon>
        <taxon>Cedecea</taxon>
    </lineage>
</organism>
<accession>S3J6T7</accession>
<reference evidence="1 2" key="1">
    <citation type="submission" date="2013-04" db="EMBL/GenBank/DDBJ databases">
        <authorList>
            <person name="Weinstock G."/>
            <person name="Sodergren E."/>
            <person name="Lobos E.A."/>
            <person name="Fulton L."/>
            <person name="Fulton R."/>
            <person name="Courtney L."/>
            <person name="Fronick C."/>
            <person name="O'Laughlin M."/>
            <person name="Godfrey J."/>
            <person name="Wilson R.M."/>
            <person name="Miner T."/>
            <person name="Farmer C."/>
            <person name="Delehaunty K."/>
            <person name="Cordes M."/>
            <person name="Minx P."/>
            <person name="Tomlinson C."/>
            <person name="Chen J."/>
            <person name="Wollam A."/>
            <person name="Pepin K.H."/>
            <person name="Palsikar V.B."/>
            <person name="Zhang X."/>
            <person name="Suruliraj S."/>
            <person name="Perna N.T."/>
            <person name="Plunkett G."/>
            <person name="Warren W."/>
            <person name="Mitreva M."/>
            <person name="Mardis E.R."/>
            <person name="Wilson R.K."/>
        </authorList>
    </citation>
    <scope>NUCLEOTIDE SEQUENCE [LARGE SCALE GENOMIC DNA]</scope>
    <source>
        <strain evidence="1 2">DSM 4568</strain>
    </source>
</reference>
<proteinExistence type="predicted"/>
<dbReference type="HOGENOM" id="CLU_2877549_0_0_6"/>
<dbReference type="PATRIC" id="fig|566551.4.peg.5"/>
<dbReference type="STRING" id="566551.HMPREF0201_00011"/>
<comment type="caution">
    <text evidence="1">The sequence shown here is derived from an EMBL/GenBank/DDBJ whole genome shotgun (WGS) entry which is preliminary data.</text>
</comment>